<dbReference type="InterPro" id="IPR003598">
    <property type="entry name" value="Ig_sub2"/>
</dbReference>
<feature type="domain" description="Ig-like" evidence="10">
    <location>
        <begin position="4543"/>
        <end position="4634"/>
    </location>
</feature>
<feature type="non-terminal residue" evidence="11">
    <location>
        <position position="1"/>
    </location>
</feature>
<gene>
    <name evidence="11" type="ORF">MSPICULIGERA_LOCUS11424</name>
</gene>
<feature type="domain" description="Ig-like" evidence="10">
    <location>
        <begin position="94"/>
        <end position="159"/>
    </location>
</feature>
<evidence type="ECO:0000256" key="6">
    <source>
        <dbReference type="ARBA" id="ARBA00023157"/>
    </source>
</evidence>
<feature type="region of interest" description="Disordered" evidence="9">
    <location>
        <begin position="778"/>
        <end position="962"/>
    </location>
</feature>
<dbReference type="GO" id="GO:0040017">
    <property type="term" value="P:positive regulation of locomotion"/>
    <property type="evidence" value="ECO:0007669"/>
    <property type="project" value="UniProtKB-ARBA"/>
</dbReference>
<feature type="domain" description="Ig-like" evidence="10">
    <location>
        <begin position="2341"/>
        <end position="2431"/>
    </location>
</feature>
<keyword evidence="4" id="KW-0963">Cytoplasm</keyword>
<dbReference type="EMBL" id="CATQJA010002612">
    <property type="protein sequence ID" value="CAJ0573055.1"/>
    <property type="molecule type" value="Genomic_DNA"/>
</dbReference>
<name>A0AA36G216_9BILA</name>
<reference evidence="11" key="1">
    <citation type="submission" date="2023-06" db="EMBL/GenBank/DDBJ databases">
        <authorList>
            <person name="Delattre M."/>
        </authorList>
    </citation>
    <scope>NUCLEOTIDE SEQUENCE</scope>
    <source>
        <strain evidence="11">AF72</strain>
    </source>
</reference>
<organism evidence="11 12">
    <name type="scientific">Mesorhabditis spiculigera</name>
    <dbReference type="NCBI Taxonomy" id="96644"/>
    <lineage>
        <taxon>Eukaryota</taxon>
        <taxon>Metazoa</taxon>
        <taxon>Ecdysozoa</taxon>
        <taxon>Nematoda</taxon>
        <taxon>Chromadorea</taxon>
        <taxon>Rhabditida</taxon>
        <taxon>Rhabditina</taxon>
        <taxon>Rhabditomorpha</taxon>
        <taxon>Rhabditoidea</taxon>
        <taxon>Rhabditidae</taxon>
        <taxon>Mesorhabditinae</taxon>
        <taxon>Mesorhabditis</taxon>
    </lineage>
</organism>
<feature type="domain" description="Ig-like" evidence="10">
    <location>
        <begin position="3857"/>
        <end position="3944"/>
    </location>
</feature>
<feature type="domain" description="Ig-like" evidence="10">
    <location>
        <begin position="1625"/>
        <end position="1707"/>
    </location>
</feature>
<dbReference type="InterPro" id="IPR013098">
    <property type="entry name" value="Ig_I-set"/>
</dbReference>
<evidence type="ECO:0000256" key="7">
    <source>
        <dbReference type="ARBA" id="ARBA00023179"/>
    </source>
</evidence>
<keyword evidence="6" id="KW-1015">Disulfide bond</keyword>
<dbReference type="SUPFAM" id="SSF48726">
    <property type="entry name" value="Immunoglobulin"/>
    <property type="match status" value="49"/>
</dbReference>
<dbReference type="CDD" id="cd00096">
    <property type="entry name" value="Ig"/>
    <property type="match status" value="5"/>
</dbReference>
<feature type="region of interest" description="Disordered" evidence="9">
    <location>
        <begin position="3651"/>
        <end position="3674"/>
    </location>
</feature>
<dbReference type="SMART" id="SM00408">
    <property type="entry name" value="IGc2"/>
    <property type="match status" value="41"/>
</dbReference>
<dbReference type="GO" id="GO:0019899">
    <property type="term" value="F:enzyme binding"/>
    <property type="evidence" value="ECO:0007669"/>
    <property type="project" value="UniProtKB-ARBA"/>
</dbReference>
<feature type="domain" description="Ig-like" evidence="10">
    <location>
        <begin position="2244"/>
        <end position="2335"/>
    </location>
</feature>
<dbReference type="PANTHER" id="PTHR47633">
    <property type="entry name" value="IMMUNOGLOBULIN"/>
    <property type="match status" value="1"/>
</dbReference>
<feature type="domain" description="Ig-like" evidence="10">
    <location>
        <begin position="674"/>
        <end position="760"/>
    </location>
</feature>
<dbReference type="FunFam" id="2.60.40.10:FF:001436">
    <property type="entry name" value="Muscle M-line assembly protein unc-89"/>
    <property type="match status" value="1"/>
</dbReference>
<feature type="domain" description="Ig-like" evidence="10">
    <location>
        <begin position="5086"/>
        <end position="5174"/>
    </location>
</feature>
<dbReference type="FunFam" id="2.60.40.10:FF:000032">
    <property type="entry name" value="palladin isoform X1"/>
    <property type="match status" value="5"/>
</dbReference>
<dbReference type="GO" id="GO:0060298">
    <property type="term" value="P:positive regulation of sarcomere organization"/>
    <property type="evidence" value="ECO:0007669"/>
    <property type="project" value="UniProtKB-ARBA"/>
</dbReference>
<evidence type="ECO:0000256" key="2">
    <source>
        <dbReference type="ARBA" id="ARBA00006692"/>
    </source>
</evidence>
<dbReference type="FunFam" id="2.60.40.10:FF:000345">
    <property type="entry name" value="Muscle M-line assembly protein unc-89"/>
    <property type="match status" value="9"/>
</dbReference>
<feature type="domain" description="Ig-like" evidence="10">
    <location>
        <begin position="2537"/>
        <end position="2627"/>
    </location>
</feature>
<evidence type="ECO:0000256" key="5">
    <source>
        <dbReference type="ARBA" id="ARBA00022737"/>
    </source>
</evidence>
<dbReference type="GO" id="GO:0045989">
    <property type="term" value="P:positive regulation of striated muscle contraction"/>
    <property type="evidence" value="ECO:0007669"/>
    <property type="project" value="UniProtKB-ARBA"/>
</dbReference>
<evidence type="ECO:0000256" key="9">
    <source>
        <dbReference type="SAM" id="MobiDB-lite"/>
    </source>
</evidence>
<sequence>MVLVTLYIIELRDAEEGGLELVDPSWCPEEGPPRKKVKSPPAISPTGSSASLYSGASSSIDWTTTGTTLEMQGTRVTRTQYGFRTLQQSAAKMCLKVTGYPLPDITWYKDDVLLHEDERHTFYADDDGFFAMTIDPVHVDDTGRYTCMATNEYGQASTSAFFRVLKVEKEAAPPAFVSSLRDQECKEGETIAFECEVEGWPEPELLWLVDDQPLRPSADFKLQYDGQNARLEIRDAQPDDTGVYCVRIQNEHGSQESKANLAVQADPDKNHVPPEFQAVIEDVECREGDEVRFKAVYTGDPNPEIQWTINGIPITESEKIRHLMLKIFRMISEDGICILTIKDVTRHFDGIVTCQANNRLGTANCDARLRVRVPPTPPTFSTPLEDKITQEKCVVTFEVEVAGFPDPTIEFKLKGKTLRHGENGVEIVGGDGCYRLTIANCSMDEHDGELVCTARNEHGQAESRCRLSVEPQEDDSVSAPTFLKDIEDQTVKEGQEAIFETTVRGNPNPEVSWYINGHKMDGSTPGVKINVSGQDHKIIIDSASYAGTILCRAENSIGRFETKAKLVVLPVEKPKKAPVFRQGLVDETVVEGASVVFEVAVDGEPKPTLAFTLNGKALQEGQNVRLREFDGQWKLELLNIKLEEAGELVATATNSQGQATSTSRLNVGRKPFAPRFSQTPKSLTVTEGEEAVFTAKADGQPLPTYLWSVDGRKVRESGWEGVRVETVDGVSTLRIDTKQHTFSSTISVLAENSVDAHTITQHEEKRLETTTTIKVTQSPITETTTETRTTFDSEGRETGRETSVRTELVGQETSHISTKTTTEHEASDSATRLSQQADGSGPYPPPPSDGHQTTRQTEIRVENYEETTTTTSEQTEETTETSSTTTTISKPKKKKLNGVKKANGSSDLEASSREASFDRQLSTTSSGSSIRSALAKSPSQNGSRKNVRFADAPRVTRALRPQNVGKGDLAHYEAVIENAASVAWTHNGQPLTNGAPGVKISQDDKFEFRLSLDTAIFGPGTVQVVGQNPGGQAESSADLGVTEPPKETKKPEFTDKLTDIAVTRGQPFQVDVIALNGPEFKWTLNGTPMQDGKNGVHIAQDGNKGTLKVDAADDSHRGTVTVQASNEVNEPAKAPQISDGPYSTTVKEHEQAKFSVTITGTPAPTVKWLLNEKVIEQTSTITTTSSGTEYSLTFSDSQLSHSGSIKVTAQNSAGMDEKQASLTVQPGFSKPTITSKLNDTSAEEDSPVRFEVQLDKPQPGTSVKWYLNGNELKNGGPVQIVDHGDGTYHLTLAQPKPDMTGKLTVKVENPAGSDEQSAQLTVGGSKKKPVFEKSPQNHDAFVDDESVKFSAIVHGTPTPTVTWSLNGQKLVNGDDVKVKHEPETGKTSIRIFKPQLNHTGTVQVKAENEAGSVEATAQLKVEKKPEMPRFTTNMDDRQVNEGETIKYSTTVEGFPEPSVEWTLNGKPVSQFPNIKTTSDGNKHNIEIAEIPTDQSGELSCTATNSAGHKKQSCQLQVKLTGDAPTFGQQLEERLVVEGELVLMGCKVNDVKPKPKITWYRDGKEIPQGDSHFKLIENPDGTHQLRIVEAKLEDKGRITVKAENTFGASETSASLGVTKKRPMAKPAFQSDIPPTTVMEGESLRVNVLITGDPTPFVKWYINGQMVCETPDTELSSANGVYTMVIHGCTTDMTGKIKCVAYNKAGEVQTEGPLKVITPVPVEFETSLCDATCREGDTLKLKAVLLGEPTPVVTWYINGKKLEESQNIKIHAEKGTYTVTIKDITCDYSGKVVCEAINEYGKASSEAMLLVLPRGEPPDFLEWLSNVKARQGSKIVHHVVFTGDPKPELTWYINNKKAVNGTEFEIVTTDTTSTLTINDFNPDKHVGEIICKAENDAGEVSCTANMHTYTSEMFSESDSDVVGRDDLGGTDEESLTEEIIRRTPTPIAAPKFIERIQDTKAKKGHKAVFECVVPDTKGVVCKWLKDGKELELIARIHVRTRTIEGFTTHELEIEDVQPEDAGKYTCIVENPQGLDKCDANLQVLEVLEKAPTKPPEFIVKLQDKTVGVTDKVAFECKVTGDPMPKCTWYHGEQILRSETNKVTITSDDGVQRLVIEHCETSHAGKVTCVAENEAGTTKTTAQLIIESSAPVFTKSLEDRFVTIGETVALACSVRGLPQPTVEFYRETQKIVSSERIKVEHDAANTNWRLLITECTQEDLVRYRAVATNSAGSAKTEALVQLKIDAPKIEDGLKDRKVKEKDTIEMEAKVSGTIPEIKWFKDGQPLRPDGNRVIAQDCGNGVYKLIIKDAQRSDAGQYKIQVSNPAGKVDSSAWAEVASFYEPPQWTQPLSDTQVLEKQCVTLSAAVTGIPSPSVEWLKDGQPVKADGFHVTIKESQEGVHSITIDEARAEDEGRYSAIAKNTIGEATTAANFAVIRDYVPPEFIEKLRNIEVKEKENATYTVVVKGDPKPTVEWLKDGQPVQLDGQHVVAKDEGNGKFSLTITDARLSDVGSYTARAKSVAGQAESTAKFAVIKTLSAPEFVEPLKNLEVKEKDTATYTTVVKGEPEPKVSWLKDGQPVQVDGQHVAAKDEGNGKFSLTISDARQSDVGNYTCQAKNEAGQAETSAKFAIVKSLQGPVFTEGLKPIEVKEQETATLSVSVQGEPAPTVAWLKDGQPVQIDNQHVLARDGGNGHFELVIKDARQSDIGRYTCKATNPAGQAETQGNVAVIEDVQAPRFTDGLKGLEVEEGKPAQLDVTVIGKPEPQVEWFKDGQPVLIDNQHVVSKKDEQGHHSLVIRDVAKADLGTYTCQATNKAGKAETLGEIKVPKYGFEKVGGEHVEPMFIEPLREHLAKEGDNVVLECKVNKESKPEVRFFKDGKPVELGPHMALEVREDGTIRLTINNATKQDVGSYKCEAFNPVGIARTDAPLELKHAGEGVEDLGEEGVLGGLDEMPKAETAKQDGGEGPPEFVELLRSCTVEDGSKAVLKCRVKGAPKPTIKWTKDGKTVDIGTRIRSELAEDGTITLSFDSTTQADAGEYRCFAENKHGSAWTEGPLIVVQKGAPLPSGDAPDFLQPVRPVVVTDGETAVLEGKISGKPKPTVKWYKNGEELKPSDRVTIEDLADGTVRLTIKNASKEDMSEYRCAATNELGEVWCDATLTVKPKGEEKAPAFTKELAPTSVNDGEKAVFECKVDGDPLPKIAWSCDGKPVEDGKNGIKLESLPDGTQRLSIDAASPAQQGNYKVEATNDAGTASSHAPLTVNPASSGLKIKRGLEDVTVQKGVKIRLSVEVEGRPKTVKWYKGTEQVTSTKTTRLEQVSENEYALVIEAAEVADTDSYRVVLSTDGEAVESSCRVTVVDGDDKTPTFKKGLSDKKVPKGQPLVLDIEVDGKPKAVKWYKGNDEIKDGPKAKIEDLGDGKYRLTIPDFQGDDVGDYRVVVSNDAGEAKSSGKADLADGGAKPEIVSGLVPTSVAAGETATFRVKTKGPIDSVKWYKNGQEIPAPKAEALGDGVYQLTIPDAKKDDEAEYKVVLGNAAGDVDSSAALTVKPEAKKDEPKKPEQLGIKRKLQDTTVPKGEDAVLEIETTKPPKEVKWYKNGKEVAGKIKAENVDDNKYRLVIPKCDDDDVADYKVVLKDDDGFEVEDSCRLTVKLPGEEKPSKAGDDGPNVPQGEDGILEVETTKPPKEVKWYKNGKEVSGKVKAEEIDDNKYRLTIPKCDQEDEANYQVVLKDEDGFEVEDSCALTVKLPKKDDGGKFGLKKGLQDTAVPQGEDGILEVETTKPAKEVKWYKNGREVTGKVNPEKIDDNKYRLTIPKCDQDDEANYKVVLKDDDGFEVEDSCALTVKLPKKDDGKKEDGAPGFKKGLEDLIVPKGKPIHLEVETTGSPKQVKWYRNGRELTDADARPTKLDDNRFALDIPQAGPNDEGQYKVEISNDHGSATSEGKVEVDEPLTFLRPLKDVDVVEGEEAGFVVETNARVRTVRWYSNGRELAANERLQITAEGKSFRLTIRRAEKSDAGEIKVVLGNAAGEVESSAKLTVKKGTKGAPKILKGLEDAVVAKGDKLVFEAKVEGDDVTVKWLKDGAPIPASANAVIEKIDDNTYRLTIPKADVGDAGKYTAEASNDAGKAKSDAKGEVDEKPEITRALEPASIDVGDDHIFRVEVSKPVRQVKWYRNGQELKPDKHVEPRQVNPKKFELAINKALLDDGATYKVVLSNAAGECDSSAELTVAKPESLKLLEGLKDVTVDEGQPIELKVKVEGRPRQVKWYRNGQELAPGDGLELKENPESGEYSLRIPAAKKSDGAAYRVVLSGEKKGVEVASGAVAHVKAERPKAEPKPAIFMQPLRDTEVPEGETLTLTCQIGGDPLPTLTWFKDGAELVKDDRTTWRVALDGTATLRVRDARASDFGTYKVVAKNDAGEADSQCKVSVSARKEEAQPPKFVIPLRACANALGAKQEFNVKVRGHPKPTLEWTIDGKPLVQDGRITVEDMADGNYCLTIRDIRAEDFGVIRCVAKNENGSDDCEAKFVQGVPQEGVDREGEGYPPKFNVPLWDRRIPVGDVLAIECHVDAKPHASIKWFKDNVELLESELCEIRNSADGACRVRLARFTEELTGCYRCQATNCYGVADTRAYYEVELFKEEEIVEKKERAPKFNPGLEDKTTRVGERLVLSCKVDGSPLLVITWYKDGCPVRADGRHSLEGPDENGICQLIIHDVLPEDEGAYRCVAENSLGSCNTACQVTVKTEKVEKKREGEEPSFTKGLVDAWTERGASLTLKCEVRGDPFPEIKWYRNGALVRNGPRTRVETTPEGVCTLTVSECTMSDEGIYRCEAENKHGKAKTQATAHVDMGLGKADKAPIVEGEAPRFVIPLSDCTLRLGSTLELECKVTGKPMPNVKWSKDGALIADDARFSWDNDQKNGSYRLSIRSATAADEGTYRCVASNESGSATTKSFVRIDEFTPSTITSRPEPPRFSIKLGDARAVEGQPLHFECKIEGSPFPEVTWFKDGARVTPGPRIQLSVDPATGTASLHIPSCNMDDEGIYRVVATNPAGSAHDKGQATVKRAPKDQQPSGASPFGGAPAYEQGKAPKLIDALENARLPEGDNFTLRCKFAGDGLSVKWYKDGERLFPFGRVQIADLPDGVYELRVEGGQRQDTGAYRCVAENAYGSARTAGDVNVQRGERRAPSTEPSRAGRAPGFTIPLTVKRVKEGEPATLECLPFGEPFPTIKWLKDGIELVADERILIDALPDGTQRLRIPATTFLSDGFYRCVATNSHGTASTKAELTVDESYNSRQSK</sequence>
<dbReference type="Proteomes" id="UP001177023">
    <property type="component" value="Unassembled WGS sequence"/>
</dbReference>
<proteinExistence type="inferred from homology"/>
<evidence type="ECO:0000256" key="4">
    <source>
        <dbReference type="ARBA" id="ARBA00022490"/>
    </source>
</evidence>
<dbReference type="InterPro" id="IPR013106">
    <property type="entry name" value="Ig_V-set"/>
</dbReference>
<comment type="caution">
    <text evidence="11">The sequence shown here is derived from an EMBL/GenBank/DDBJ whole genome shotgun (WGS) entry which is preliminary data.</text>
</comment>
<keyword evidence="12" id="KW-1185">Reference proteome</keyword>
<feature type="domain" description="Ig-like" evidence="10">
    <location>
        <begin position="1231"/>
        <end position="1321"/>
    </location>
</feature>
<feature type="region of interest" description="Disordered" evidence="9">
    <location>
        <begin position="5048"/>
        <end position="5080"/>
    </location>
</feature>
<dbReference type="FunFam" id="2.60.40.10:FF:000344">
    <property type="entry name" value="Muscle M-line assembly protein unc-89"/>
    <property type="match status" value="5"/>
</dbReference>
<feature type="domain" description="Ig-like" evidence="10">
    <location>
        <begin position="4862"/>
        <end position="4952"/>
    </location>
</feature>
<dbReference type="GO" id="GO:0031672">
    <property type="term" value="C:A band"/>
    <property type="evidence" value="ECO:0007669"/>
    <property type="project" value="UniProtKB-SubCell"/>
</dbReference>
<feature type="domain" description="Ig-like" evidence="10">
    <location>
        <begin position="4045"/>
        <end position="4135"/>
    </location>
</feature>
<feature type="region of interest" description="Disordered" evidence="9">
    <location>
        <begin position="1026"/>
        <end position="1051"/>
    </location>
</feature>
<feature type="domain" description="Ig-like" evidence="10">
    <location>
        <begin position="1524"/>
        <end position="1617"/>
    </location>
</feature>
<feature type="domain" description="Ig-like" evidence="10">
    <location>
        <begin position="2053"/>
        <end position="2142"/>
    </location>
</feature>
<dbReference type="InterPro" id="IPR013783">
    <property type="entry name" value="Ig-like_fold"/>
</dbReference>
<dbReference type="SMART" id="SM00409">
    <property type="entry name" value="IG"/>
    <property type="match status" value="48"/>
</dbReference>
<feature type="compositionally biased region" description="Low complexity" evidence="9">
    <location>
        <begin position="921"/>
        <end position="937"/>
    </location>
</feature>
<feature type="compositionally biased region" description="Basic and acidic residues" evidence="9">
    <location>
        <begin position="789"/>
        <end position="804"/>
    </location>
</feature>
<feature type="domain" description="Ig-like" evidence="10">
    <location>
        <begin position="2635"/>
        <end position="2725"/>
    </location>
</feature>
<dbReference type="GO" id="GO:0004672">
    <property type="term" value="F:protein kinase activity"/>
    <property type="evidence" value="ECO:0007669"/>
    <property type="project" value="TreeGrafter"/>
</dbReference>
<dbReference type="FunFam" id="2.60.40.10:FF:000425">
    <property type="entry name" value="Myosin light chain kinase"/>
    <property type="match status" value="5"/>
</dbReference>
<feature type="domain" description="Ig-like" evidence="10">
    <location>
        <begin position="3459"/>
        <end position="3544"/>
    </location>
</feature>
<protein>
    <recommendedName>
        <fullName evidence="10">Ig-like domain-containing protein</fullName>
    </recommendedName>
</protein>
<dbReference type="Pfam" id="PF07679">
    <property type="entry name" value="I-set"/>
    <property type="match status" value="49"/>
</dbReference>
<feature type="domain" description="Ig-like" evidence="10">
    <location>
        <begin position="1135"/>
        <end position="1223"/>
    </location>
</feature>
<feature type="domain" description="Ig-like" evidence="10">
    <location>
        <begin position="1816"/>
        <end position="1905"/>
    </location>
</feature>
<evidence type="ECO:0000259" key="10">
    <source>
        <dbReference type="PROSITE" id="PS50835"/>
    </source>
</evidence>
<evidence type="ECO:0000313" key="12">
    <source>
        <dbReference type="Proteomes" id="UP001177023"/>
    </source>
</evidence>
<feature type="domain" description="Ig-like" evidence="10">
    <location>
        <begin position="4968"/>
        <end position="5060"/>
    </location>
</feature>
<feature type="domain" description="Ig-like" evidence="10">
    <location>
        <begin position="1948"/>
        <end position="2040"/>
    </location>
</feature>
<feature type="compositionally biased region" description="Basic and acidic residues" evidence="9">
    <location>
        <begin position="3651"/>
        <end position="3661"/>
    </location>
</feature>
<feature type="domain" description="Ig-like" evidence="10">
    <location>
        <begin position="4138"/>
        <end position="4226"/>
    </location>
</feature>
<feature type="domain" description="Ig-like" evidence="10">
    <location>
        <begin position="2439"/>
        <end position="2529"/>
    </location>
</feature>
<feature type="domain" description="Ig-like" evidence="10">
    <location>
        <begin position="1428"/>
        <end position="1516"/>
    </location>
</feature>
<feature type="domain" description="Ig-like" evidence="10">
    <location>
        <begin position="3948"/>
        <end position="4036"/>
    </location>
</feature>
<feature type="domain" description="Ig-like" evidence="10">
    <location>
        <begin position="480"/>
        <end position="567"/>
    </location>
</feature>
<evidence type="ECO:0000256" key="8">
    <source>
        <dbReference type="ARBA" id="ARBA00023319"/>
    </source>
</evidence>
<comment type="similarity">
    <text evidence="2">Belongs to the protein kinase superfamily. CAMK Ser/Thr protein kinase family.</text>
</comment>
<feature type="region of interest" description="Disordered" evidence="9">
    <location>
        <begin position="1310"/>
        <end position="1331"/>
    </location>
</feature>
<feature type="compositionally biased region" description="Polar residues" evidence="9">
    <location>
        <begin position="811"/>
        <end position="820"/>
    </location>
</feature>
<dbReference type="FunFam" id="2.60.40.10:FF:001409">
    <property type="entry name" value="Muscle M-line assembly protein unc-89"/>
    <property type="match status" value="1"/>
</dbReference>
<keyword evidence="5" id="KW-0677">Repeat</keyword>
<dbReference type="FunFam" id="2.60.40.10:FF:000107">
    <property type="entry name" value="Myosin, light chain kinase a"/>
    <property type="match status" value="8"/>
</dbReference>
<dbReference type="GO" id="GO:0045214">
    <property type="term" value="P:sarcomere organization"/>
    <property type="evidence" value="ECO:0007669"/>
    <property type="project" value="UniProtKB-ARBA"/>
</dbReference>
<evidence type="ECO:0000256" key="3">
    <source>
        <dbReference type="ARBA" id="ARBA00022443"/>
    </source>
</evidence>
<evidence type="ECO:0000313" key="11">
    <source>
        <dbReference type="EMBL" id="CAJ0573055.1"/>
    </source>
</evidence>
<keyword evidence="8" id="KW-0393">Immunoglobulin domain</keyword>
<accession>A0AA36G216</accession>
<feature type="domain" description="Ig-like" evidence="10">
    <location>
        <begin position="274"/>
        <end position="370"/>
    </location>
</feature>
<feature type="domain" description="Ig-like" evidence="10">
    <location>
        <begin position="4754"/>
        <end position="4845"/>
    </location>
</feature>
<feature type="domain" description="Ig-like" evidence="10">
    <location>
        <begin position="2966"/>
        <end position="3055"/>
    </location>
</feature>
<feature type="domain" description="Ig-like" evidence="10">
    <location>
        <begin position="174"/>
        <end position="262"/>
    </location>
</feature>
<dbReference type="InterPro" id="IPR007110">
    <property type="entry name" value="Ig-like_dom"/>
</dbReference>
<feature type="domain" description="Ig-like" evidence="10">
    <location>
        <begin position="2733"/>
        <end position="2823"/>
    </location>
</feature>
<feature type="domain" description="Ig-like" evidence="10">
    <location>
        <begin position="2148"/>
        <end position="2238"/>
    </location>
</feature>
<keyword evidence="3" id="KW-0728">SH3 domain</keyword>
<dbReference type="PROSITE" id="PS50835">
    <property type="entry name" value="IG_LIKE"/>
    <property type="match status" value="42"/>
</dbReference>
<feature type="compositionally biased region" description="Low complexity" evidence="9">
    <location>
        <begin position="47"/>
        <end position="57"/>
    </location>
</feature>
<feature type="domain" description="Ig-like" evidence="10">
    <location>
        <begin position="3363"/>
        <end position="3453"/>
    </location>
</feature>
<dbReference type="SMART" id="SM00406">
    <property type="entry name" value="IGv"/>
    <property type="match status" value="9"/>
</dbReference>
<feature type="domain" description="Ig-like" evidence="10">
    <location>
        <begin position="3168"/>
        <end position="3258"/>
    </location>
</feature>
<dbReference type="InterPro" id="IPR036179">
    <property type="entry name" value="Ig-like_dom_sf"/>
</dbReference>
<feature type="domain" description="Ig-like" evidence="10">
    <location>
        <begin position="2839"/>
        <end position="2928"/>
    </location>
</feature>
<evidence type="ECO:0000256" key="1">
    <source>
        <dbReference type="ARBA" id="ARBA00004161"/>
    </source>
</evidence>
<keyword evidence="7" id="KW-0514">Muscle protein</keyword>
<dbReference type="InterPro" id="IPR003599">
    <property type="entry name" value="Ig_sub"/>
</dbReference>
<feature type="domain" description="Ig-like" evidence="10">
    <location>
        <begin position="4336"/>
        <end position="4426"/>
    </location>
</feature>
<feature type="domain" description="Ig-like" evidence="10">
    <location>
        <begin position="4230"/>
        <end position="4318"/>
    </location>
</feature>
<feature type="compositionally biased region" description="Polar residues" evidence="9">
    <location>
        <begin position="828"/>
        <end position="837"/>
    </location>
</feature>
<feature type="region of interest" description="Disordered" evidence="9">
    <location>
        <begin position="25"/>
        <end position="57"/>
    </location>
</feature>
<feature type="domain" description="Ig-like" evidence="10">
    <location>
        <begin position="4437"/>
        <end position="4526"/>
    </location>
</feature>
<feature type="domain" description="Ig-like" evidence="10">
    <location>
        <begin position="5194"/>
        <end position="5283"/>
    </location>
</feature>
<feature type="domain" description="Ig-like" evidence="10">
    <location>
        <begin position="3261"/>
        <end position="3354"/>
    </location>
</feature>
<feature type="domain" description="Ig-like" evidence="10">
    <location>
        <begin position="1711"/>
        <end position="1808"/>
    </location>
</feature>
<feature type="domain" description="Ig-like" evidence="10">
    <location>
        <begin position="4649"/>
        <end position="4739"/>
    </location>
</feature>
<feature type="domain" description="Ig-like" evidence="10">
    <location>
        <begin position="3069"/>
        <end position="3158"/>
    </location>
</feature>
<dbReference type="Gene3D" id="2.60.40.10">
    <property type="entry name" value="Immunoglobulins"/>
    <property type="match status" value="50"/>
</dbReference>
<comment type="subcellular location">
    <subcellularLocation>
        <location evidence="1">Cytoplasm</location>
        <location evidence="1">Myofibril</location>
        <location evidence="1">Sarcomere</location>
        <location evidence="1">A band</location>
    </subcellularLocation>
</comment>